<protein>
    <submittedName>
        <fullName evidence="1">Uncharacterized protein</fullName>
    </submittedName>
</protein>
<reference evidence="1 2" key="2">
    <citation type="journal article" date="2021" name="Curr. Genet.">
        <title>Genetic response to nitrogen starvation in the aggressive Eucalyptus foliar pathogen Teratosphaeria destructans.</title>
        <authorList>
            <person name="Havenga M."/>
            <person name="Wingfield B.D."/>
            <person name="Wingfield M.J."/>
            <person name="Dreyer L.L."/>
            <person name="Roets F."/>
            <person name="Aylward J."/>
        </authorList>
    </citation>
    <scope>NUCLEOTIDE SEQUENCE [LARGE SCALE GENOMIC DNA]</scope>
    <source>
        <strain evidence="1">CMW44962</strain>
    </source>
</reference>
<dbReference type="Proteomes" id="UP001138500">
    <property type="component" value="Unassembled WGS sequence"/>
</dbReference>
<sequence>MAQSLALGLTEDRYLQAYLDPNFESSMVDSQGTAQHLESSSAAQILGNFRRKNHEQPTWGVEILDVKAKLRRTGVKRQVERAIVWVSLRARSYRFNEMVTTRDGVSKVEWKRDEVSGMWMCVKHEGITGVGAWYGGM</sequence>
<gene>
    <name evidence="1" type="ORF">Tdes44962_MAKER05606</name>
</gene>
<dbReference type="OrthoDB" id="3631714at2759"/>
<dbReference type="EMBL" id="RIBY02002411">
    <property type="protein sequence ID" value="KAH9816339.1"/>
    <property type="molecule type" value="Genomic_DNA"/>
</dbReference>
<evidence type="ECO:0000313" key="2">
    <source>
        <dbReference type="Proteomes" id="UP001138500"/>
    </source>
</evidence>
<organism evidence="1 2">
    <name type="scientific">Teratosphaeria destructans</name>
    <dbReference type="NCBI Taxonomy" id="418781"/>
    <lineage>
        <taxon>Eukaryota</taxon>
        <taxon>Fungi</taxon>
        <taxon>Dikarya</taxon>
        <taxon>Ascomycota</taxon>
        <taxon>Pezizomycotina</taxon>
        <taxon>Dothideomycetes</taxon>
        <taxon>Dothideomycetidae</taxon>
        <taxon>Mycosphaerellales</taxon>
        <taxon>Teratosphaeriaceae</taxon>
        <taxon>Teratosphaeria</taxon>
    </lineage>
</organism>
<name>A0A9W7SJI2_9PEZI</name>
<proteinExistence type="predicted"/>
<keyword evidence="2" id="KW-1185">Reference proteome</keyword>
<evidence type="ECO:0000313" key="1">
    <source>
        <dbReference type="EMBL" id="KAH9816339.1"/>
    </source>
</evidence>
<dbReference type="AlphaFoldDB" id="A0A9W7SJI2"/>
<accession>A0A9W7SJI2</accession>
<comment type="caution">
    <text evidence="1">The sequence shown here is derived from an EMBL/GenBank/DDBJ whole genome shotgun (WGS) entry which is preliminary data.</text>
</comment>
<reference evidence="1 2" key="1">
    <citation type="journal article" date="2018" name="IMA Fungus">
        <title>IMA Genome-F 10: Nine draft genome sequences of Claviceps purpurea s.lat., including C. arundinis, C. humidiphila, and C. cf. spartinae, pseudomolecules for the pitch canker pathogen Fusarium circinatum, draft genome of Davidsoniella eucalypti, Grosmannia galeiformis, Quambalaria eucalypti, and Teratosphaeria destructans.</title>
        <authorList>
            <person name="Wingfield B.D."/>
            <person name="Liu M."/>
            <person name="Nguyen H.D."/>
            <person name="Lane F.A."/>
            <person name="Morgan S.W."/>
            <person name="De Vos L."/>
            <person name="Wilken P.M."/>
            <person name="Duong T.A."/>
            <person name="Aylward J."/>
            <person name="Coetzee M.P."/>
            <person name="Dadej K."/>
            <person name="De Beer Z.W."/>
            <person name="Findlay W."/>
            <person name="Havenga M."/>
            <person name="Kolarik M."/>
            <person name="Menzies J.G."/>
            <person name="Naidoo K."/>
            <person name="Pochopski O."/>
            <person name="Shoukouhi P."/>
            <person name="Santana Q.C."/>
            <person name="Seifert K.A."/>
            <person name="Soal N."/>
            <person name="Steenkamp E.T."/>
            <person name="Tatham C.T."/>
            <person name="van der Nest M.A."/>
            <person name="Wingfield M.J."/>
        </authorList>
    </citation>
    <scope>NUCLEOTIDE SEQUENCE [LARGE SCALE GENOMIC DNA]</scope>
    <source>
        <strain evidence="1">CMW44962</strain>
    </source>
</reference>